<accession>A0A165HGM7</accession>
<reference evidence="3 4" key="1">
    <citation type="journal article" date="2016" name="Fungal Biol.">
        <title>The genome of Xylona heveae provides a window into fungal endophytism.</title>
        <authorList>
            <person name="Gazis R."/>
            <person name="Kuo A."/>
            <person name="Riley R."/>
            <person name="LaButti K."/>
            <person name="Lipzen A."/>
            <person name="Lin J."/>
            <person name="Amirebrahimi M."/>
            <person name="Hesse C.N."/>
            <person name="Spatafora J.W."/>
            <person name="Henrissat B."/>
            <person name="Hainaut M."/>
            <person name="Grigoriev I.V."/>
            <person name="Hibbett D.S."/>
        </authorList>
    </citation>
    <scope>NUCLEOTIDE SEQUENCE [LARGE SCALE GENOMIC DNA]</scope>
    <source>
        <strain evidence="3 4">TC161</strain>
    </source>
</reference>
<proteinExistence type="predicted"/>
<feature type="region of interest" description="Disordered" evidence="1">
    <location>
        <begin position="215"/>
        <end position="292"/>
    </location>
</feature>
<dbReference type="GeneID" id="28899388"/>
<dbReference type="RefSeq" id="XP_018189039.1">
    <property type="nucleotide sequence ID" value="XM_018334251.1"/>
</dbReference>
<evidence type="ECO:0000313" key="3">
    <source>
        <dbReference type="EMBL" id="KZF23484.1"/>
    </source>
</evidence>
<dbReference type="InParanoid" id="A0A165HGM7"/>
<feature type="transmembrane region" description="Helical" evidence="2">
    <location>
        <begin position="39"/>
        <end position="58"/>
    </location>
</feature>
<gene>
    <name evidence="3" type="ORF">L228DRAFT_260305</name>
</gene>
<protein>
    <submittedName>
        <fullName evidence="3">Uncharacterized protein</fullName>
    </submittedName>
</protein>
<keyword evidence="4" id="KW-1185">Reference proteome</keyword>
<evidence type="ECO:0000313" key="4">
    <source>
        <dbReference type="Proteomes" id="UP000076632"/>
    </source>
</evidence>
<feature type="transmembrane region" description="Helical" evidence="2">
    <location>
        <begin position="7"/>
        <end position="33"/>
    </location>
</feature>
<sequence>MAVLNPLYAVFPGLLFILALPLMGFAVVTSVLAFSTLSIRAIIVYIEMGMAFIHNFLFSSNHKSTPYHPITRAHPHSPLTAVRLSSGGTGGHGPAFAHHAQVVPVLQHQHQHQHPHQHQQAYAQPHAAGQARQPRRKKRRSSTSVSDQGPSMTIPLGATTPGAVGGGGGPGGGTNALNLDRDFEGMGGWRYPDAPEDDRTWSSFNSRLELPALALGERTRTKRNHNRSLTSGSLPTPYLRRSGSRSGQGSFVFGSTASGAMSPGNNMPLRTPPIVATSSSTLATPRRSHSPEEYFSLQHHHHHQHHPDSSSAGISRSFPYGFTYPPTGADSGGKARSEGGGEEFTVVFVNVFWLCRRRRRPWRERIEVVFKGIWGWLMICGTDGGFHYAPMA</sequence>
<feature type="region of interest" description="Disordered" evidence="1">
    <location>
        <begin position="106"/>
        <end position="180"/>
    </location>
</feature>
<evidence type="ECO:0000256" key="1">
    <source>
        <dbReference type="SAM" id="MobiDB-lite"/>
    </source>
</evidence>
<feature type="compositionally biased region" description="Gly residues" evidence="1">
    <location>
        <begin position="163"/>
        <end position="174"/>
    </location>
</feature>
<dbReference type="OMA" id="IEMGMAF"/>
<keyword evidence="2" id="KW-1133">Transmembrane helix</keyword>
<dbReference type="OrthoDB" id="4492972at2759"/>
<name>A0A165HGM7_XYLHT</name>
<organism evidence="3 4">
    <name type="scientific">Xylona heveae (strain CBS 132557 / TC161)</name>
    <dbReference type="NCBI Taxonomy" id="1328760"/>
    <lineage>
        <taxon>Eukaryota</taxon>
        <taxon>Fungi</taxon>
        <taxon>Dikarya</taxon>
        <taxon>Ascomycota</taxon>
        <taxon>Pezizomycotina</taxon>
        <taxon>Xylonomycetes</taxon>
        <taxon>Xylonales</taxon>
        <taxon>Xylonaceae</taxon>
        <taxon>Xylona</taxon>
    </lineage>
</organism>
<dbReference type="AlphaFoldDB" id="A0A165HGM7"/>
<evidence type="ECO:0000256" key="2">
    <source>
        <dbReference type="SAM" id="Phobius"/>
    </source>
</evidence>
<keyword evidence="2" id="KW-0472">Membrane</keyword>
<feature type="transmembrane region" description="Helical" evidence="2">
    <location>
        <begin position="368"/>
        <end position="389"/>
    </location>
</feature>
<dbReference type="Proteomes" id="UP000076632">
    <property type="component" value="Unassembled WGS sequence"/>
</dbReference>
<keyword evidence="2" id="KW-0812">Transmembrane</keyword>
<feature type="compositionally biased region" description="Polar residues" evidence="1">
    <location>
        <begin position="256"/>
        <end position="265"/>
    </location>
</feature>
<feature type="compositionally biased region" description="Low complexity" evidence="1">
    <location>
        <begin position="240"/>
        <end position="255"/>
    </location>
</feature>
<feature type="compositionally biased region" description="Low complexity" evidence="1">
    <location>
        <begin position="118"/>
        <end position="131"/>
    </location>
</feature>
<dbReference type="EMBL" id="KV407457">
    <property type="protein sequence ID" value="KZF23484.1"/>
    <property type="molecule type" value="Genomic_DNA"/>
</dbReference>